<keyword evidence="4" id="KW-0479">Metal-binding</keyword>
<accession>E1ZDS5</accession>
<keyword evidence="5" id="KW-0378">Hydrolase</keyword>
<dbReference type="Pfam" id="PF05195">
    <property type="entry name" value="AMP_N"/>
    <property type="match status" value="1"/>
</dbReference>
<dbReference type="GO" id="GO:0006508">
    <property type="term" value="P:proteolysis"/>
    <property type="evidence" value="ECO:0007669"/>
    <property type="project" value="UniProtKB-KW"/>
</dbReference>
<comment type="similarity">
    <text evidence="9">Belongs to the peptidase M24B family. Eukaryotic-type prolidase subfamily.</text>
</comment>
<gene>
    <name evidence="18" type="ORF">CHLNCDRAFT_31053</name>
</gene>
<dbReference type="FunCoup" id="E1ZDS5">
    <property type="interactions" value="1461"/>
</dbReference>
<evidence type="ECO:0000256" key="4">
    <source>
        <dbReference type="ARBA" id="ARBA00022723"/>
    </source>
</evidence>
<evidence type="ECO:0000256" key="1">
    <source>
        <dbReference type="ARBA" id="ARBA00001936"/>
    </source>
</evidence>
<feature type="domain" description="Aminopeptidase P N-terminal" evidence="17">
    <location>
        <begin position="2"/>
        <end position="45"/>
    </location>
</feature>
<dbReference type="SUPFAM" id="SSF55920">
    <property type="entry name" value="Creatinase/aminopeptidase"/>
    <property type="match status" value="1"/>
</dbReference>
<keyword evidence="7" id="KW-0482">Metalloprotease</keyword>
<dbReference type="EC" id="3.4.13.9" evidence="10"/>
<evidence type="ECO:0000256" key="14">
    <source>
        <dbReference type="ARBA" id="ARBA00044351"/>
    </source>
</evidence>
<dbReference type="OMA" id="DAHALFF"/>
<evidence type="ECO:0000256" key="13">
    <source>
        <dbReference type="ARBA" id="ARBA00044284"/>
    </source>
</evidence>
<dbReference type="Gene3D" id="3.40.350.10">
    <property type="entry name" value="Creatinase/prolidase N-terminal domain"/>
    <property type="match status" value="1"/>
</dbReference>
<comment type="catalytic activity">
    <reaction evidence="15">
        <text>Xaa-L-Pro dipeptide + H2O = an L-alpha-amino acid + L-proline</text>
        <dbReference type="Rhea" id="RHEA:76407"/>
        <dbReference type="ChEBI" id="CHEBI:15377"/>
        <dbReference type="ChEBI" id="CHEBI:59869"/>
        <dbReference type="ChEBI" id="CHEBI:60039"/>
        <dbReference type="ChEBI" id="CHEBI:195196"/>
        <dbReference type="EC" id="3.4.13.9"/>
    </reaction>
</comment>
<dbReference type="InterPro" id="IPR052433">
    <property type="entry name" value="X-Pro_dipept-like"/>
</dbReference>
<sequence length="398" mass="43165">MPRLPASYAVWMGHIPTPAEAQAKYAVDEVRHVDELAAVLAELAAPCLHLTPLLFPNPCHACSGLPMPPVMFEGIENFTLETQALYPVLSECRVFKSPLELRIMRYACRAASEAHVEVMRAVQPGVWEFQGESLYLHTLYSRGGCRGAHYTPIFASGPNAAILHYGHAGAPNSRQMRAGELLLVDAGAEYYRYAADITCTFPTTGSFTPDQALVYNAVLAANRGVIAAMKPGVRWPDMQLLAERTILSALLAGGLLRGEVEAMVEARLGAVFMPHGLGHFLGLDTHDVGGYLPGHPERPAAAGLARLRTARVLEEGMVITVEPGCYFSRALLEPAFGDEQLGRFLVEERVRQFMDFGGVRIEDDVVVTADGAESMCDVPRSIEEVEAVMAGAPWPPPA</sequence>
<evidence type="ECO:0000256" key="12">
    <source>
        <dbReference type="ARBA" id="ARBA00044252"/>
    </source>
</evidence>
<comment type="cofactor">
    <cofactor evidence="1">
        <name>Mn(2+)</name>
        <dbReference type="ChEBI" id="CHEBI:29035"/>
    </cofactor>
</comment>
<evidence type="ECO:0000259" key="16">
    <source>
        <dbReference type="Pfam" id="PF00557"/>
    </source>
</evidence>
<evidence type="ECO:0000256" key="8">
    <source>
        <dbReference type="ARBA" id="ARBA00023211"/>
    </source>
</evidence>
<proteinExistence type="inferred from homology"/>
<organism evidence="19">
    <name type="scientific">Chlorella variabilis</name>
    <name type="common">Green alga</name>
    <dbReference type="NCBI Taxonomy" id="554065"/>
    <lineage>
        <taxon>Eukaryota</taxon>
        <taxon>Viridiplantae</taxon>
        <taxon>Chlorophyta</taxon>
        <taxon>core chlorophytes</taxon>
        <taxon>Trebouxiophyceae</taxon>
        <taxon>Chlorellales</taxon>
        <taxon>Chlorellaceae</taxon>
        <taxon>Chlorella clade</taxon>
        <taxon>Chlorella</taxon>
    </lineage>
</organism>
<evidence type="ECO:0000313" key="18">
    <source>
        <dbReference type="EMBL" id="EFN56075.1"/>
    </source>
</evidence>
<evidence type="ECO:0000256" key="11">
    <source>
        <dbReference type="ARBA" id="ARBA00044141"/>
    </source>
</evidence>
<evidence type="ECO:0000256" key="2">
    <source>
        <dbReference type="ARBA" id="ARBA00011738"/>
    </source>
</evidence>
<dbReference type="PANTHER" id="PTHR48480:SF2">
    <property type="entry name" value="PEPTIDASE D"/>
    <property type="match status" value="1"/>
</dbReference>
<evidence type="ECO:0000256" key="9">
    <source>
        <dbReference type="ARBA" id="ARBA00043990"/>
    </source>
</evidence>
<dbReference type="EMBL" id="GL433843">
    <property type="protein sequence ID" value="EFN56075.1"/>
    <property type="molecule type" value="Genomic_DNA"/>
</dbReference>
<name>E1ZDS5_CHLVA</name>
<dbReference type="AlphaFoldDB" id="E1ZDS5"/>
<dbReference type="MEROPS" id="M24.007"/>
<reference evidence="18 19" key="1">
    <citation type="journal article" date="2010" name="Plant Cell">
        <title>The Chlorella variabilis NC64A genome reveals adaptation to photosymbiosis, coevolution with viruses, and cryptic sex.</title>
        <authorList>
            <person name="Blanc G."/>
            <person name="Duncan G."/>
            <person name="Agarkova I."/>
            <person name="Borodovsky M."/>
            <person name="Gurnon J."/>
            <person name="Kuo A."/>
            <person name="Lindquist E."/>
            <person name="Lucas S."/>
            <person name="Pangilinan J."/>
            <person name="Polle J."/>
            <person name="Salamov A."/>
            <person name="Terry A."/>
            <person name="Yamada T."/>
            <person name="Dunigan D.D."/>
            <person name="Grigoriev I.V."/>
            <person name="Claverie J.M."/>
            <person name="Van Etten J.L."/>
        </authorList>
    </citation>
    <scope>NUCLEOTIDE SEQUENCE [LARGE SCALE GENOMIC DNA]</scope>
    <source>
        <strain evidence="18 19">NC64A</strain>
    </source>
</reference>
<keyword evidence="19" id="KW-1185">Reference proteome</keyword>
<dbReference type="FunFam" id="3.90.230.10:FF:000002">
    <property type="entry name" value="Xaa-Pro aminopeptidase 3"/>
    <property type="match status" value="1"/>
</dbReference>
<evidence type="ECO:0000256" key="7">
    <source>
        <dbReference type="ARBA" id="ARBA00023049"/>
    </source>
</evidence>
<dbReference type="SUPFAM" id="SSF53092">
    <property type="entry name" value="Creatinase/prolidase N-terminal domain"/>
    <property type="match status" value="1"/>
</dbReference>
<keyword evidence="3" id="KW-0645">Protease</keyword>
<evidence type="ECO:0000256" key="6">
    <source>
        <dbReference type="ARBA" id="ARBA00022997"/>
    </source>
</evidence>
<dbReference type="RefSeq" id="XP_005848177.1">
    <property type="nucleotide sequence ID" value="XM_005848115.1"/>
</dbReference>
<comment type="subunit">
    <text evidence="2">Homodimer.</text>
</comment>
<evidence type="ECO:0000256" key="3">
    <source>
        <dbReference type="ARBA" id="ARBA00022670"/>
    </source>
</evidence>
<dbReference type="PANTHER" id="PTHR48480">
    <property type="match status" value="1"/>
</dbReference>
<dbReference type="GeneID" id="17355500"/>
<dbReference type="InterPro" id="IPR029149">
    <property type="entry name" value="Creatin/AminoP/Spt16_N"/>
</dbReference>
<dbReference type="KEGG" id="cvr:CHLNCDRAFT_31053"/>
<dbReference type="eggNOG" id="KOG2737">
    <property type="taxonomic scope" value="Eukaryota"/>
</dbReference>
<evidence type="ECO:0000256" key="5">
    <source>
        <dbReference type="ARBA" id="ARBA00022801"/>
    </source>
</evidence>
<dbReference type="InterPro" id="IPR000994">
    <property type="entry name" value="Pept_M24"/>
</dbReference>
<dbReference type="InterPro" id="IPR036005">
    <property type="entry name" value="Creatinase/aminopeptidase-like"/>
</dbReference>
<dbReference type="GO" id="GO:0030145">
    <property type="term" value="F:manganese ion binding"/>
    <property type="evidence" value="ECO:0007669"/>
    <property type="project" value="InterPro"/>
</dbReference>
<dbReference type="CDD" id="cd01087">
    <property type="entry name" value="Prolidase"/>
    <property type="match status" value="1"/>
</dbReference>
<evidence type="ECO:0000256" key="10">
    <source>
        <dbReference type="ARBA" id="ARBA00044051"/>
    </source>
</evidence>
<protein>
    <recommendedName>
        <fullName evidence="11">Xaa-Pro dipeptidase</fullName>
        <ecNumber evidence="10">3.4.13.9</ecNumber>
    </recommendedName>
    <alternativeName>
        <fullName evidence="14">Imidodipeptidase</fullName>
    </alternativeName>
    <alternativeName>
        <fullName evidence="12">Peptidase D</fullName>
    </alternativeName>
    <alternativeName>
        <fullName evidence="13">Proline dipeptidase</fullName>
    </alternativeName>
</protein>
<dbReference type="Pfam" id="PF00557">
    <property type="entry name" value="Peptidase_M24"/>
    <property type="match status" value="1"/>
</dbReference>
<feature type="domain" description="Peptidase M24" evidence="16">
    <location>
        <begin position="103"/>
        <end position="369"/>
    </location>
</feature>
<evidence type="ECO:0000256" key="15">
    <source>
        <dbReference type="ARBA" id="ARBA00048994"/>
    </source>
</evidence>
<evidence type="ECO:0000313" key="19">
    <source>
        <dbReference type="Proteomes" id="UP000008141"/>
    </source>
</evidence>
<dbReference type="STRING" id="554065.E1ZDS5"/>
<dbReference type="Gene3D" id="3.90.230.10">
    <property type="entry name" value="Creatinase/methionine aminopeptidase superfamily"/>
    <property type="match status" value="1"/>
</dbReference>
<dbReference type="GO" id="GO:0102009">
    <property type="term" value="F:proline dipeptidase activity"/>
    <property type="evidence" value="ECO:0007669"/>
    <property type="project" value="UniProtKB-EC"/>
</dbReference>
<keyword evidence="8" id="KW-0464">Manganese</keyword>
<dbReference type="Proteomes" id="UP000008141">
    <property type="component" value="Unassembled WGS sequence"/>
</dbReference>
<keyword evidence="6" id="KW-0224">Dipeptidase</keyword>
<dbReference type="InterPro" id="IPR007865">
    <property type="entry name" value="Aminopep_P_N"/>
</dbReference>
<evidence type="ECO:0000259" key="17">
    <source>
        <dbReference type="Pfam" id="PF05195"/>
    </source>
</evidence>
<dbReference type="InParanoid" id="E1ZDS5"/>
<dbReference type="OrthoDB" id="10261878at2759"/>
<dbReference type="GO" id="GO:0070006">
    <property type="term" value="F:metalloaminopeptidase activity"/>
    <property type="evidence" value="ECO:0007669"/>
    <property type="project" value="InterPro"/>
</dbReference>